<comment type="caution">
    <text evidence="1">The sequence shown here is derived from an EMBL/GenBank/DDBJ whole genome shotgun (WGS) entry which is preliminary data.</text>
</comment>
<organism evidence="1 2">
    <name type="scientific">Datura stramonium</name>
    <name type="common">Jimsonweed</name>
    <name type="synonym">Common thornapple</name>
    <dbReference type="NCBI Taxonomy" id="4076"/>
    <lineage>
        <taxon>Eukaryota</taxon>
        <taxon>Viridiplantae</taxon>
        <taxon>Streptophyta</taxon>
        <taxon>Embryophyta</taxon>
        <taxon>Tracheophyta</taxon>
        <taxon>Spermatophyta</taxon>
        <taxon>Magnoliopsida</taxon>
        <taxon>eudicotyledons</taxon>
        <taxon>Gunneridae</taxon>
        <taxon>Pentapetalae</taxon>
        <taxon>asterids</taxon>
        <taxon>lamiids</taxon>
        <taxon>Solanales</taxon>
        <taxon>Solanaceae</taxon>
        <taxon>Solanoideae</taxon>
        <taxon>Datureae</taxon>
        <taxon>Datura</taxon>
    </lineage>
</organism>
<protein>
    <submittedName>
        <fullName evidence="1">Uncharacterized protein</fullName>
    </submittedName>
</protein>
<dbReference type="Proteomes" id="UP000823775">
    <property type="component" value="Unassembled WGS sequence"/>
</dbReference>
<dbReference type="EMBL" id="JACEIK010002802">
    <property type="protein sequence ID" value="MCD9638942.1"/>
    <property type="molecule type" value="Genomic_DNA"/>
</dbReference>
<proteinExistence type="predicted"/>
<evidence type="ECO:0000313" key="1">
    <source>
        <dbReference type="EMBL" id="MCD9638942.1"/>
    </source>
</evidence>
<gene>
    <name evidence="1" type="ORF">HAX54_023165</name>
</gene>
<name>A0ABS8UW15_DATST</name>
<evidence type="ECO:0000313" key="2">
    <source>
        <dbReference type="Proteomes" id="UP000823775"/>
    </source>
</evidence>
<feature type="non-terminal residue" evidence="1">
    <location>
        <position position="1"/>
    </location>
</feature>
<reference evidence="1 2" key="1">
    <citation type="journal article" date="2021" name="BMC Genomics">
        <title>Datura genome reveals duplications of psychoactive alkaloid biosynthetic genes and high mutation rate following tissue culture.</title>
        <authorList>
            <person name="Rajewski A."/>
            <person name="Carter-House D."/>
            <person name="Stajich J."/>
            <person name="Litt A."/>
        </authorList>
    </citation>
    <scope>NUCLEOTIDE SEQUENCE [LARGE SCALE GENOMIC DNA]</scope>
    <source>
        <strain evidence="1">AR-01</strain>
    </source>
</reference>
<sequence length="67" mass="6879">RGRSCGVFYSICGSRADLEEASNAVFECICGAAFAPPPQLPYLLAAQLLAALTSGGKSISLALFGNL</sequence>
<accession>A0ABS8UW15</accession>
<keyword evidence="2" id="KW-1185">Reference proteome</keyword>